<proteinExistence type="predicted"/>
<feature type="region of interest" description="Disordered" evidence="1">
    <location>
        <begin position="79"/>
        <end position="103"/>
    </location>
</feature>
<dbReference type="RefSeq" id="WP_349245989.1">
    <property type="nucleotide sequence ID" value="NZ_JASCXX010000022.1"/>
</dbReference>
<accession>A0AAW6U4H9</accession>
<dbReference type="EMBL" id="JASCXX010000022">
    <property type="protein sequence ID" value="MDI6450579.1"/>
    <property type="molecule type" value="Genomic_DNA"/>
</dbReference>
<protein>
    <submittedName>
        <fullName evidence="2">Uncharacterized protein</fullName>
    </submittedName>
</protein>
<sequence>MIPCDQCELCEIGPNGQKVFKCDPFSTVKEPECLAKWQLIRLDMLLASYQSMLKSYGRLAPLQDKIFKYVQREISEMEESESWRLDSDEQDHDPEEPNDAWPV</sequence>
<name>A0AAW6U4H9_9BACT</name>
<feature type="compositionally biased region" description="Acidic residues" evidence="1">
    <location>
        <begin position="88"/>
        <end position="103"/>
    </location>
</feature>
<evidence type="ECO:0000313" key="2">
    <source>
        <dbReference type="EMBL" id="MDI6450579.1"/>
    </source>
</evidence>
<evidence type="ECO:0000256" key="1">
    <source>
        <dbReference type="SAM" id="MobiDB-lite"/>
    </source>
</evidence>
<evidence type="ECO:0000313" key="3">
    <source>
        <dbReference type="Proteomes" id="UP001431776"/>
    </source>
</evidence>
<comment type="caution">
    <text evidence="2">The sequence shown here is derived from an EMBL/GenBank/DDBJ whole genome shotgun (WGS) entry which is preliminary data.</text>
</comment>
<keyword evidence="3" id="KW-1185">Reference proteome</keyword>
<organism evidence="2 3">
    <name type="scientific">Anaerobaca lacustris</name>
    <dbReference type="NCBI Taxonomy" id="3044600"/>
    <lineage>
        <taxon>Bacteria</taxon>
        <taxon>Pseudomonadati</taxon>
        <taxon>Planctomycetota</taxon>
        <taxon>Phycisphaerae</taxon>
        <taxon>Sedimentisphaerales</taxon>
        <taxon>Anaerobacaceae</taxon>
        <taxon>Anaerobaca</taxon>
    </lineage>
</organism>
<gene>
    <name evidence="2" type="ORF">QJ522_16095</name>
</gene>
<dbReference type="Proteomes" id="UP001431776">
    <property type="component" value="Unassembled WGS sequence"/>
</dbReference>
<dbReference type="AlphaFoldDB" id="A0AAW6U4H9"/>
<reference evidence="2" key="1">
    <citation type="submission" date="2023-05" db="EMBL/GenBank/DDBJ databases">
        <title>Anaerotaeda fermentans gen. nov., sp. nov., a novel anaerobic planctomycete of the new family within the order Sedimentisphaerales isolated from Taman Peninsula, Russia.</title>
        <authorList>
            <person name="Khomyakova M.A."/>
            <person name="Merkel A.Y."/>
            <person name="Slobodkin A.I."/>
        </authorList>
    </citation>
    <scope>NUCLEOTIDE SEQUENCE</scope>
    <source>
        <strain evidence="2">M17dextr</strain>
    </source>
</reference>